<dbReference type="Gene3D" id="1.10.150.130">
    <property type="match status" value="1"/>
</dbReference>
<evidence type="ECO:0000256" key="3">
    <source>
        <dbReference type="ARBA" id="ARBA00023172"/>
    </source>
</evidence>
<dbReference type="InterPro" id="IPR010998">
    <property type="entry name" value="Integrase_recombinase_N"/>
</dbReference>
<dbReference type="PANTHER" id="PTHR30349:SF64">
    <property type="entry name" value="PROPHAGE INTEGRASE INTD-RELATED"/>
    <property type="match status" value="1"/>
</dbReference>
<dbReference type="Proteomes" id="UP000295195">
    <property type="component" value="Unassembled WGS sequence"/>
</dbReference>
<dbReference type="CDD" id="cd01189">
    <property type="entry name" value="INT_ICEBs1_C_like"/>
    <property type="match status" value="1"/>
</dbReference>
<dbReference type="AlphaFoldDB" id="A0A4R6CSQ1"/>
<dbReference type="GO" id="GO:0003677">
    <property type="term" value="F:DNA binding"/>
    <property type="evidence" value="ECO:0007669"/>
    <property type="project" value="UniProtKB-KW"/>
</dbReference>
<evidence type="ECO:0000313" key="5">
    <source>
        <dbReference type="EMBL" id="TDN30926.1"/>
    </source>
</evidence>
<dbReference type="GO" id="GO:0015074">
    <property type="term" value="P:DNA integration"/>
    <property type="evidence" value="ECO:0007669"/>
    <property type="project" value="InterPro"/>
</dbReference>
<accession>A0A4R6CSQ1</accession>
<dbReference type="PROSITE" id="PS51898">
    <property type="entry name" value="TYR_RECOMBINASE"/>
    <property type="match status" value="1"/>
</dbReference>
<dbReference type="Gene3D" id="1.10.443.10">
    <property type="entry name" value="Intergrase catalytic core"/>
    <property type="match status" value="1"/>
</dbReference>
<dbReference type="GO" id="GO:0006310">
    <property type="term" value="P:DNA recombination"/>
    <property type="evidence" value="ECO:0007669"/>
    <property type="project" value="UniProtKB-KW"/>
</dbReference>
<sequence>MVRFYTPQVVPLKNGKYELSIRYRDESFIGIKKSSIRIAKDTTYARGKGESVLKKRIKDSLSEIEYKDITFGELKDKLISNMEEQGLAYKTIETYKANLNVINRTFKDQTVSTIKAVAVNRYLNNALYKENFSNGTVHSFMILFFKIFNYAEQFGYLKNNPNPKIKVNYRDESKKKLDKIENWYLTDDEFKILMDYCDEKKRPDYKEFFQWLYLTGMRIGEGSAIQVKDILKIDDTYYADVNGTLICKKGWRKQLFTKTVKGMRKVSLPDQAVELYQKHKVDKKDDDYLFTNMYSGGPLNVSSVDRWLGIFNDKEELTKDISSHIFRHTHVSKLAEAGFPLPVISDRVGHENEETTRKIYLHITKKVHKKYDDKIKKFSF</sequence>
<dbReference type="SUPFAM" id="SSF56349">
    <property type="entry name" value="DNA breaking-rejoining enzymes"/>
    <property type="match status" value="1"/>
</dbReference>
<proteinExistence type="inferred from homology"/>
<dbReference type="EMBL" id="NKLP01000126">
    <property type="protein sequence ID" value="TDN30926.1"/>
    <property type="molecule type" value="Genomic_DNA"/>
</dbReference>
<evidence type="ECO:0000313" key="6">
    <source>
        <dbReference type="Proteomes" id="UP000295195"/>
    </source>
</evidence>
<name>A0A4R6CSQ1_9LACO</name>
<keyword evidence="2" id="KW-0238">DNA-binding</keyword>
<comment type="caution">
    <text evidence="5">The sequence shown here is derived from an EMBL/GenBank/DDBJ whole genome shotgun (WGS) entry which is preliminary data.</text>
</comment>
<reference evidence="5 6" key="1">
    <citation type="submission" date="2017-06" db="EMBL/GenBank/DDBJ databases">
        <authorList>
            <person name="Swanenburg J."/>
            <person name="Kort R."/>
        </authorList>
    </citation>
    <scope>NUCLEOTIDE SEQUENCE [LARGE SCALE GENOMIC DNA]</scope>
    <source>
        <strain evidence="5 6">RL05</strain>
    </source>
</reference>
<evidence type="ECO:0000256" key="1">
    <source>
        <dbReference type="ARBA" id="ARBA00008857"/>
    </source>
</evidence>
<dbReference type="PANTHER" id="PTHR30349">
    <property type="entry name" value="PHAGE INTEGRASE-RELATED"/>
    <property type="match status" value="1"/>
</dbReference>
<keyword evidence="3" id="KW-0233">DNA recombination</keyword>
<dbReference type="InterPro" id="IPR050090">
    <property type="entry name" value="Tyrosine_recombinase_XerCD"/>
</dbReference>
<dbReference type="InterPro" id="IPR011010">
    <property type="entry name" value="DNA_brk_join_enz"/>
</dbReference>
<protein>
    <submittedName>
        <fullName evidence="5">Integrase</fullName>
    </submittedName>
</protein>
<dbReference type="InterPro" id="IPR002104">
    <property type="entry name" value="Integrase_catalytic"/>
</dbReference>
<dbReference type="InterPro" id="IPR013762">
    <property type="entry name" value="Integrase-like_cat_sf"/>
</dbReference>
<dbReference type="Pfam" id="PF00589">
    <property type="entry name" value="Phage_integrase"/>
    <property type="match status" value="1"/>
</dbReference>
<evidence type="ECO:0000256" key="2">
    <source>
        <dbReference type="ARBA" id="ARBA00023125"/>
    </source>
</evidence>
<feature type="domain" description="Tyr recombinase" evidence="4">
    <location>
        <begin position="180"/>
        <end position="373"/>
    </location>
</feature>
<organism evidence="5 6">
    <name type="scientific">Lactobacillus crispatus</name>
    <dbReference type="NCBI Taxonomy" id="47770"/>
    <lineage>
        <taxon>Bacteria</taxon>
        <taxon>Bacillati</taxon>
        <taxon>Bacillota</taxon>
        <taxon>Bacilli</taxon>
        <taxon>Lactobacillales</taxon>
        <taxon>Lactobacillaceae</taxon>
        <taxon>Lactobacillus</taxon>
    </lineage>
</organism>
<evidence type="ECO:0000259" key="4">
    <source>
        <dbReference type="PROSITE" id="PS51898"/>
    </source>
</evidence>
<gene>
    <name evidence="5" type="ORF">CEE75_06890</name>
</gene>
<comment type="similarity">
    <text evidence="1">Belongs to the 'phage' integrase family.</text>
</comment>